<dbReference type="GeneID" id="107474115"/>
<reference evidence="3" key="2">
    <citation type="submission" date="2025-08" db="UniProtKB">
        <authorList>
            <consortium name="RefSeq"/>
        </authorList>
    </citation>
    <scope>IDENTIFICATION</scope>
    <source>
        <tissue evidence="3">Whole plant</tissue>
    </source>
</reference>
<dbReference type="RefSeq" id="XP_052113754.1">
    <property type="nucleotide sequence ID" value="XM_052257794.1"/>
</dbReference>
<proteinExistence type="predicted"/>
<evidence type="ECO:0000313" key="3">
    <source>
        <dbReference type="RefSeq" id="XP_052113754.1"/>
    </source>
</evidence>
<sequence length="121" mass="14188">MLKISSFLPHKLLRRHYSKGGRGDSQTLTIPSNYHNFLIRAPIAAPFAATRRACRAFQFYPNKTGFTRLDFLWVLPKDQWVKMQVERLLARRLDSGKRSSSWVYFGFYLYICIYICSSLSK</sequence>
<keyword evidence="1" id="KW-0812">Transmembrane</keyword>
<keyword evidence="1" id="KW-1133">Transmembrane helix</keyword>
<organism evidence="2 3">
    <name type="scientific">Arachis duranensis</name>
    <name type="common">Wild peanut</name>
    <dbReference type="NCBI Taxonomy" id="130453"/>
    <lineage>
        <taxon>Eukaryota</taxon>
        <taxon>Viridiplantae</taxon>
        <taxon>Streptophyta</taxon>
        <taxon>Embryophyta</taxon>
        <taxon>Tracheophyta</taxon>
        <taxon>Spermatophyta</taxon>
        <taxon>Magnoliopsida</taxon>
        <taxon>eudicotyledons</taxon>
        <taxon>Gunneridae</taxon>
        <taxon>Pentapetalae</taxon>
        <taxon>rosids</taxon>
        <taxon>fabids</taxon>
        <taxon>Fabales</taxon>
        <taxon>Fabaceae</taxon>
        <taxon>Papilionoideae</taxon>
        <taxon>50 kb inversion clade</taxon>
        <taxon>dalbergioids sensu lato</taxon>
        <taxon>Dalbergieae</taxon>
        <taxon>Pterocarpus clade</taxon>
        <taxon>Arachis</taxon>
    </lineage>
</organism>
<name>A0A9C6TN95_ARADU</name>
<protein>
    <submittedName>
        <fullName evidence="3">Uncharacterized protein LOC107474115</fullName>
    </submittedName>
</protein>
<dbReference type="AlphaFoldDB" id="A0A9C6TN95"/>
<reference evidence="2" key="1">
    <citation type="journal article" date="2016" name="Nat. Genet.">
        <title>The genome sequences of Arachis duranensis and Arachis ipaensis, the diploid ancestors of cultivated peanut.</title>
        <authorList>
            <person name="Bertioli D.J."/>
            <person name="Cannon S.B."/>
            <person name="Froenicke L."/>
            <person name="Huang G."/>
            <person name="Farmer A.D."/>
            <person name="Cannon E.K."/>
            <person name="Liu X."/>
            <person name="Gao D."/>
            <person name="Clevenger J."/>
            <person name="Dash S."/>
            <person name="Ren L."/>
            <person name="Moretzsohn M.C."/>
            <person name="Shirasawa K."/>
            <person name="Huang W."/>
            <person name="Vidigal B."/>
            <person name="Abernathy B."/>
            <person name="Chu Y."/>
            <person name="Niederhuth C.E."/>
            <person name="Umale P."/>
            <person name="Araujo A.C."/>
            <person name="Kozik A."/>
            <person name="Kim K.D."/>
            <person name="Burow M.D."/>
            <person name="Varshney R.K."/>
            <person name="Wang X."/>
            <person name="Zhang X."/>
            <person name="Barkley N."/>
            <person name="Guimaraes P.M."/>
            <person name="Isobe S."/>
            <person name="Guo B."/>
            <person name="Liao B."/>
            <person name="Stalker H.T."/>
            <person name="Schmitz R.J."/>
            <person name="Scheffler B.E."/>
            <person name="Leal-Bertioli S.C."/>
            <person name="Xun X."/>
            <person name="Jackson S.A."/>
            <person name="Michelmore R."/>
            <person name="Ozias-Akins P."/>
        </authorList>
    </citation>
    <scope>NUCLEOTIDE SEQUENCE [LARGE SCALE GENOMIC DNA]</scope>
    <source>
        <strain evidence="2">cv. V14167</strain>
    </source>
</reference>
<evidence type="ECO:0000256" key="1">
    <source>
        <dbReference type="SAM" id="Phobius"/>
    </source>
</evidence>
<dbReference type="KEGG" id="adu:107474115"/>
<keyword evidence="2" id="KW-1185">Reference proteome</keyword>
<keyword evidence="1" id="KW-0472">Membrane</keyword>
<gene>
    <name evidence="3" type="primary">LOC107474115</name>
</gene>
<dbReference type="Proteomes" id="UP000515211">
    <property type="component" value="Chromosome 2"/>
</dbReference>
<accession>A0A9C6TN95</accession>
<evidence type="ECO:0000313" key="2">
    <source>
        <dbReference type="Proteomes" id="UP000515211"/>
    </source>
</evidence>
<feature type="transmembrane region" description="Helical" evidence="1">
    <location>
        <begin position="101"/>
        <end position="120"/>
    </location>
</feature>